<dbReference type="PANTHER" id="PTHR11735">
    <property type="entry name" value="TRNA N6-ADENOSINE THREONYLCARBAMOYLTRANSFERASE"/>
    <property type="match status" value="1"/>
</dbReference>
<dbReference type="NCBIfam" id="TIGR03725">
    <property type="entry name" value="T6A_YeaZ"/>
    <property type="match status" value="1"/>
</dbReference>
<evidence type="ECO:0000259" key="1">
    <source>
        <dbReference type="Pfam" id="PF00814"/>
    </source>
</evidence>
<dbReference type="CDD" id="cd24032">
    <property type="entry name" value="ASKHA_NBD_TsaB"/>
    <property type="match status" value="1"/>
</dbReference>
<gene>
    <name evidence="2" type="primary">gcp_1</name>
    <name evidence="2" type="ORF">RBATCC27255_00364</name>
</gene>
<dbReference type="Gene3D" id="3.30.420.40">
    <property type="match status" value="2"/>
</dbReference>
<dbReference type="SUPFAM" id="SSF53067">
    <property type="entry name" value="Actin-like ATPase domain"/>
    <property type="match status" value="2"/>
</dbReference>
<evidence type="ECO:0000313" key="3">
    <source>
        <dbReference type="Proteomes" id="UP000233425"/>
    </source>
</evidence>
<proteinExistence type="predicted"/>
<feature type="domain" description="Gcp-like" evidence="1">
    <location>
        <begin position="32"/>
        <end position="147"/>
    </location>
</feature>
<dbReference type="AlphaFoldDB" id="A0A2N0UZJ0"/>
<dbReference type="Pfam" id="PF00814">
    <property type="entry name" value="TsaD"/>
    <property type="match status" value="1"/>
</dbReference>
<dbReference type="PANTHER" id="PTHR11735:SF11">
    <property type="entry name" value="TRNA THREONYLCARBAMOYLADENOSINE BIOSYNTHESIS PROTEIN TSAB"/>
    <property type="match status" value="1"/>
</dbReference>
<dbReference type="EMBL" id="NNSR01000026">
    <property type="protein sequence ID" value="PKD32416.1"/>
    <property type="molecule type" value="Genomic_DNA"/>
</dbReference>
<sequence>MKILSVDTSATAASVALSEEGKLIGETFINTSLTHSQTLIPMVEQLLSNTKTQIADIDAIAVNAGPGSFTGVRIGVAAVKGLAFANNIPCVSVSTLESMAYNFLSTDCIVCAVMDARCSQVYNALFEIKSGVVTRLCDDRALSLDDLKSELLSVDGRIIIAGDGTDITFKHIGDEIQNAEPAPVNLKYQRASSTALVAFEMINNGQTVSAQELMPVYLRLPQAQRELNKKLGGRTK</sequence>
<protein>
    <submittedName>
        <fullName evidence="2">T(6)A37 threonylcarbamoyladenosine biosynthesis protein</fullName>
    </submittedName>
</protein>
<comment type="caution">
    <text evidence="2">The sequence shown here is derived from an EMBL/GenBank/DDBJ whole genome shotgun (WGS) entry which is preliminary data.</text>
</comment>
<name>A0A2N0UZJ0_9FIRM</name>
<organism evidence="2 3">
    <name type="scientific">Ruminococcus bromii</name>
    <dbReference type="NCBI Taxonomy" id="40518"/>
    <lineage>
        <taxon>Bacteria</taxon>
        <taxon>Bacillati</taxon>
        <taxon>Bacillota</taxon>
        <taxon>Clostridia</taxon>
        <taxon>Eubacteriales</taxon>
        <taxon>Oscillospiraceae</taxon>
        <taxon>Ruminococcus</taxon>
    </lineage>
</organism>
<dbReference type="Proteomes" id="UP000233425">
    <property type="component" value="Unassembled WGS sequence"/>
</dbReference>
<dbReference type="InterPro" id="IPR000905">
    <property type="entry name" value="Gcp-like_dom"/>
</dbReference>
<dbReference type="GO" id="GO:0005829">
    <property type="term" value="C:cytosol"/>
    <property type="evidence" value="ECO:0007669"/>
    <property type="project" value="TreeGrafter"/>
</dbReference>
<dbReference type="GO" id="GO:0002949">
    <property type="term" value="P:tRNA threonylcarbamoyladenosine modification"/>
    <property type="evidence" value="ECO:0007669"/>
    <property type="project" value="InterPro"/>
</dbReference>
<reference evidence="2" key="1">
    <citation type="journal article" date="2018" name="Environ. Microbiol.">
        <title>Sporulation capability and amylosome conservation among diverse human colonic and rumen isolates of the keystone starch-degrader Ruminococcus bromii.</title>
        <authorList>
            <person name="Mukhopadhya I."/>
            <person name="Morais S."/>
            <person name="Laverde-Gomez J."/>
            <person name="Sheridan P.O."/>
            <person name="Walker A.W."/>
            <person name="Kelly W."/>
            <person name="Klieve A.V."/>
            <person name="Ouwerkerk D."/>
            <person name="Duncan S.H."/>
            <person name="Louis P."/>
            <person name="Koropatkin N."/>
            <person name="Cockburn D."/>
            <person name="Kibler R."/>
            <person name="Cooper P.J."/>
            <person name="Sandoval C."/>
            <person name="Crost E."/>
            <person name="Juge N."/>
            <person name="Bayer E.A."/>
            <person name="Flint H.J."/>
        </authorList>
    </citation>
    <scope>NUCLEOTIDE SEQUENCE [LARGE SCALE GENOMIC DNA]</scope>
    <source>
        <strain evidence="2">ATCC 27255</strain>
    </source>
</reference>
<evidence type="ECO:0000313" key="2">
    <source>
        <dbReference type="EMBL" id="PKD32416.1"/>
    </source>
</evidence>
<dbReference type="InterPro" id="IPR043129">
    <property type="entry name" value="ATPase_NBD"/>
</dbReference>
<dbReference type="InterPro" id="IPR022496">
    <property type="entry name" value="T6A_TsaB"/>
</dbReference>
<accession>A0A2N0UZJ0</accession>
<dbReference type="RefSeq" id="WP_101028481.1">
    <property type="nucleotide sequence ID" value="NZ_CABMMZ010000026.1"/>
</dbReference>
<keyword evidence="3" id="KW-1185">Reference proteome</keyword>